<dbReference type="AlphaFoldDB" id="A0A2I2FYH3"/>
<gene>
    <name evidence="2" type="ORF">P170DRAFT_249646</name>
</gene>
<dbReference type="GeneID" id="36550714"/>
<protein>
    <submittedName>
        <fullName evidence="2">Uncharacterized protein</fullName>
    </submittedName>
</protein>
<feature type="region of interest" description="Disordered" evidence="1">
    <location>
        <begin position="79"/>
        <end position="109"/>
    </location>
</feature>
<evidence type="ECO:0000256" key="1">
    <source>
        <dbReference type="SAM" id="MobiDB-lite"/>
    </source>
</evidence>
<evidence type="ECO:0000313" key="3">
    <source>
        <dbReference type="Proteomes" id="UP000234275"/>
    </source>
</evidence>
<organism evidence="2 3">
    <name type="scientific">Aspergillus steynii IBT 23096</name>
    <dbReference type="NCBI Taxonomy" id="1392250"/>
    <lineage>
        <taxon>Eukaryota</taxon>
        <taxon>Fungi</taxon>
        <taxon>Dikarya</taxon>
        <taxon>Ascomycota</taxon>
        <taxon>Pezizomycotina</taxon>
        <taxon>Eurotiomycetes</taxon>
        <taxon>Eurotiomycetidae</taxon>
        <taxon>Eurotiales</taxon>
        <taxon>Aspergillaceae</taxon>
        <taxon>Aspergillus</taxon>
        <taxon>Aspergillus subgen. Circumdati</taxon>
    </lineage>
</organism>
<accession>A0A2I2FYH3</accession>
<reference evidence="2 3" key="1">
    <citation type="submission" date="2016-12" db="EMBL/GenBank/DDBJ databases">
        <title>The genomes of Aspergillus section Nigri reveals drivers in fungal speciation.</title>
        <authorList>
            <consortium name="DOE Joint Genome Institute"/>
            <person name="Vesth T.C."/>
            <person name="Nybo J."/>
            <person name="Theobald S."/>
            <person name="Brandl J."/>
            <person name="Frisvad J.C."/>
            <person name="Nielsen K.F."/>
            <person name="Lyhne E.K."/>
            <person name="Kogle M.E."/>
            <person name="Kuo A."/>
            <person name="Riley R."/>
            <person name="Clum A."/>
            <person name="Nolan M."/>
            <person name="Lipzen A."/>
            <person name="Salamov A."/>
            <person name="Henrissat B."/>
            <person name="Wiebenga A."/>
            <person name="De Vries R.P."/>
            <person name="Grigoriev I.V."/>
            <person name="Mortensen U.H."/>
            <person name="Andersen M.R."/>
            <person name="Baker S.E."/>
        </authorList>
    </citation>
    <scope>NUCLEOTIDE SEQUENCE [LARGE SCALE GENOMIC DNA]</scope>
    <source>
        <strain evidence="2 3">IBT 23096</strain>
    </source>
</reference>
<name>A0A2I2FYH3_9EURO</name>
<sequence length="150" mass="16226">MEMSLRIQSRHLQSATNHSPSFLCRLSVLFIRPVPGLGLVSVLDSVDSVLAAWQSEQIVGLPLLIPVISGEWSGMVQIPHSQSPSHLGPRRKSQQSTVHSPHGRDNATDGLLLRGKVARPYGSWDLLASIVSSPCSFSGAIGWIPQSTVR</sequence>
<dbReference type="RefSeq" id="XP_024700979.1">
    <property type="nucleotide sequence ID" value="XM_024843015.1"/>
</dbReference>
<dbReference type="EMBL" id="MSFO01000007">
    <property type="protein sequence ID" value="PLB45677.1"/>
    <property type="molecule type" value="Genomic_DNA"/>
</dbReference>
<comment type="caution">
    <text evidence="2">The sequence shown here is derived from an EMBL/GenBank/DDBJ whole genome shotgun (WGS) entry which is preliminary data.</text>
</comment>
<dbReference type="VEuPathDB" id="FungiDB:P170DRAFT_249646"/>
<proteinExistence type="predicted"/>
<evidence type="ECO:0000313" key="2">
    <source>
        <dbReference type="EMBL" id="PLB45677.1"/>
    </source>
</evidence>
<keyword evidence="3" id="KW-1185">Reference proteome</keyword>
<dbReference type="Proteomes" id="UP000234275">
    <property type="component" value="Unassembled WGS sequence"/>
</dbReference>